<feature type="active site" description="Proton acceptor; for dehydratase activity" evidence="9">
    <location>
        <position position="862"/>
    </location>
</feature>
<dbReference type="CDD" id="cd05195">
    <property type="entry name" value="enoyl_red"/>
    <property type="match status" value="1"/>
</dbReference>
<feature type="domain" description="Carrier" evidence="10">
    <location>
        <begin position="2284"/>
        <end position="2362"/>
    </location>
</feature>
<dbReference type="InterPro" id="IPR056501">
    <property type="entry name" value="NAD-bd_HRPKS_sdrA"/>
</dbReference>
<dbReference type="Proteomes" id="UP001152300">
    <property type="component" value="Unassembled WGS sequence"/>
</dbReference>
<dbReference type="InterPro" id="IPR057326">
    <property type="entry name" value="KR_dom"/>
</dbReference>
<keyword evidence="2" id="KW-0597">Phosphoprotein</keyword>
<dbReference type="Gene3D" id="3.40.47.10">
    <property type="match status" value="2"/>
</dbReference>
<dbReference type="InterPro" id="IPR016039">
    <property type="entry name" value="Thiolase-like"/>
</dbReference>
<dbReference type="InterPro" id="IPR001227">
    <property type="entry name" value="Ac_transferase_dom_sf"/>
</dbReference>
<dbReference type="InterPro" id="IPR049552">
    <property type="entry name" value="PKS_DH_N"/>
</dbReference>
<dbReference type="Pfam" id="PF23114">
    <property type="entry name" value="NAD-bd_HRPKS_sdrA"/>
    <property type="match status" value="1"/>
</dbReference>
<dbReference type="InterPro" id="IPR049551">
    <property type="entry name" value="PKS_DH_C"/>
</dbReference>
<dbReference type="SMART" id="SM00829">
    <property type="entry name" value="PKS_ER"/>
    <property type="match status" value="1"/>
</dbReference>
<dbReference type="InterPro" id="IPR013217">
    <property type="entry name" value="Methyltransf_12"/>
</dbReference>
<dbReference type="Pfam" id="PF13602">
    <property type="entry name" value="ADH_zinc_N_2"/>
    <property type="match status" value="1"/>
</dbReference>
<dbReference type="Gene3D" id="3.30.70.3290">
    <property type="match status" value="1"/>
</dbReference>
<dbReference type="EMBL" id="JAPEIS010000009">
    <property type="protein sequence ID" value="KAJ8063081.1"/>
    <property type="molecule type" value="Genomic_DNA"/>
</dbReference>
<feature type="active site" description="Proton donor; for dehydratase activity" evidence="9">
    <location>
        <position position="1032"/>
    </location>
</feature>
<evidence type="ECO:0000256" key="6">
    <source>
        <dbReference type="ARBA" id="ARBA00023002"/>
    </source>
</evidence>
<feature type="domain" description="Ketosynthase family 3 (KS3)" evidence="11">
    <location>
        <begin position="1"/>
        <end position="392"/>
    </location>
</feature>
<dbReference type="Gene3D" id="3.40.50.720">
    <property type="entry name" value="NAD(P)-binding Rossmann-like Domain"/>
    <property type="match status" value="1"/>
</dbReference>
<keyword evidence="6" id="KW-0560">Oxidoreductase</keyword>
<evidence type="ECO:0000256" key="7">
    <source>
        <dbReference type="ARBA" id="ARBA00023268"/>
    </source>
</evidence>
<feature type="region of interest" description="N-terminal hotdog fold" evidence="9">
    <location>
        <begin position="830"/>
        <end position="958"/>
    </location>
</feature>
<feature type="region of interest" description="C-terminal hotdog fold" evidence="9">
    <location>
        <begin position="971"/>
        <end position="1118"/>
    </location>
</feature>
<keyword evidence="5" id="KW-0521">NADP</keyword>
<dbReference type="InterPro" id="IPR014031">
    <property type="entry name" value="Ketoacyl_synth_C"/>
</dbReference>
<keyword evidence="1" id="KW-0596">Phosphopantetheine</keyword>
<evidence type="ECO:0000256" key="9">
    <source>
        <dbReference type="PROSITE-ProRule" id="PRU01363"/>
    </source>
</evidence>
<dbReference type="InterPro" id="IPR020843">
    <property type="entry name" value="ER"/>
</dbReference>
<dbReference type="Pfam" id="PF21089">
    <property type="entry name" value="PKS_DH_N"/>
    <property type="match status" value="1"/>
</dbReference>
<dbReference type="InterPro" id="IPR018201">
    <property type="entry name" value="Ketoacyl_synth_AS"/>
</dbReference>
<dbReference type="Pfam" id="PF00550">
    <property type="entry name" value="PP-binding"/>
    <property type="match status" value="1"/>
</dbReference>
<dbReference type="GO" id="GO:0008168">
    <property type="term" value="F:methyltransferase activity"/>
    <property type="evidence" value="ECO:0007669"/>
    <property type="project" value="UniProtKB-KW"/>
</dbReference>
<keyword evidence="14" id="KW-1185">Reference proteome</keyword>
<dbReference type="SUPFAM" id="SSF53901">
    <property type="entry name" value="Thiolase-like"/>
    <property type="match status" value="1"/>
</dbReference>
<dbReference type="Gene3D" id="3.90.180.10">
    <property type="entry name" value="Medium-chain alcohol dehydrogenases, catalytic domain"/>
    <property type="match status" value="1"/>
</dbReference>
<dbReference type="GO" id="GO:0004315">
    <property type="term" value="F:3-oxoacyl-[acyl-carrier-protein] synthase activity"/>
    <property type="evidence" value="ECO:0007669"/>
    <property type="project" value="InterPro"/>
</dbReference>
<dbReference type="InterPro" id="IPR014030">
    <property type="entry name" value="Ketoacyl_synth_N"/>
</dbReference>
<dbReference type="InterPro" id="IPR029063">
    <property type="entry name" value="SAM-dependent_MTases_sf"/>
</dbReference>
<evidence type="ECO:0000313" key="13">
    <source>
        <dbReference type="EMBL" id="KAJ8063081.1"/>
    </source>
</evidence>
<sequence length="2370" mass="261141">MAMRLPGGIGNEEEFWDTLINKQDKRSVVPADRWNVDAFYSKTPKRGSVKTKHGYFLEDDALRHFDASLFSITRTELEKLDPQHRLLLEVTRECLENAGELNWRGKNIGCYIGVFGEDWLAMHAQDTQDLGLYKITGAGDFVLANRISYEYDFKGPSITAKTGCSAALIGLHMACQAIKTGEITYAIVGGTNLLMTPAMTIAMTEQGVLSPEGSCKTFDAAADGYARGEAINTLYVKRLDEAIRDGNPIRAIVRSTGANCDGKTPEISYPNDESHEALIRRTYELAGLQDFCQTAVVECHGTGTAIVLFKEKKLQVPVDATPWPEDRHERVSVNSFGIGGANAHVIIPFRFIQIILSVFQAILDSAESFGIKRTSAVSTSTESLQQRLVVFSANHANSARKGTNDLRDYLEKHPDSLRDVAYTTGVRREHLPYRSFSVSDGTAPLELFAPSKIPSTAPEITFVFTGQGAQWATMGMKLVSDFPSVNEDFQELDDVLSKLPQPPNWTIAAELSKLETESRLNRAEFSQPLCTAVQIAIVNLLRRWSIFPSVVIGHSSGEFAAAYASGALTSAKAIIGAYYRGLITKQQTGPGAMAAVGFGREDVTKYLVEGVTIACENSPESTTISGDDKQIDVVLGNITKSHPKAFTRRLQVEMAYHSQHMLDLGEHYQALLEPHISGSAPEIPFYSTVLNAVVTEKGGLNASYWRKNLESPVLFNTTMEQLLSNHASSNLFLEIGPHSALAGPLRQIFKRHQPDAVYVPTLLRNENDTTSLLNTAGHLFMKGLAIDLGSINPGGSVLTTLPTYPWHHEDSYWDESRLTKDWRLRKFPRHDLLGSQITEGSPLEPIWRNMLCLDDVPWVRDHVVSKDIVFPGAGYISIAGEAIRQVAGIEDYTIRNYSLDTAMIIHESSTVEIMFTLRPYRLTVSLDSDWHEFAVFSYNGTSWTKHCAGQVRAGKAHSKSESEPREFPNLPRKVQSARWYQAMRKVGISYGPAFQGLQDISVHPVENIAAARVSNSVGAHESTYQLHPTTLDFALQLFSAAAWKGQPRNFVAMSLPTYFGEIYIKRPEMIDLKVELSEEVTVTTKGDIHRNCIGTVGGEVVLRLKDVKCSSIVNDDTAGDLDSHAGVRLHWKPDIDFLDSKDLTRPTKGAKDLHAPFQKLVLLCSIEAQKRLAGLTTAIPHLQKFKSWLDAQVKQAEKDDYLFVEEPEKLIALSSDERLSLIEETALEVQTPMGVAMMRIFKAAEGIFKGETDPLDLLMQDNVLTKLYDSTSNWNYKDFLGMLSHSKPHLRILEIGAGTGGMTAMILEGLISANGEPIFSSYAFTDISPGFFVAAKERFASVKSMEFSVLDISQDPSEQGFELGSYDLIVAANVLHATPNLAKTLSNVRNLLQPKGKLLLQELCSDTKGVNFIMGVLPGWWLGEEDNRTDEPYVTPERWTKELSEAGFAGADAVVYDNDLPYHHNANIIVSPLLTPTSQKKICILRLSENCSIAARLADSLNKGGYSVDFCSLSESPKPNQDILSVVDFEGKAFLEDISSENFDSLKAFITNLKSAGLLWLTKPCQIESSEPQYAQILGLARALRNELSADFATLEIDNIQNPATLDGILNVLSKFQSRSREHEVDPEFEYAIKDGVGSKRLEIGKKGSLKTLHWAQEKEVEVKDDEVSLDVRAVGMNFKDILHAMGIIDEDKSQSTGLGVECAGIVTQVGPKVTNLKIGDRVFACTGNSYSTSLKASSALCAKIPDKLSFVDAATMPCVYGTVIYSLQEMARLETDQTVLIHSACGGIGIAAIQICRMIGAKIYVTVGNDEKVEYLMRTFDIPRNHIFNSRNASFLPDLMRETNGRGVDVVLNSLSGDLLHSSWECVAEYGKMVEIGQRDFIGQGRLAMNPFLQNRSFLGVDLARICVDRPLVIKRLLENCMQYFRQGAIQPIRPTKVFDATQIEEAFRYMQKGQHIGKIVVSMPADSSQLPTSNTHSQFSLRSDVSYLLVGGLGGLGQSISTWMVENGARHLIYLSRSGGKREEDIALVTELNAQGCIVQTIAGSVANLADVQHVISEAQLPIAGIIQMSMVLRDTGYPQMTHKDWEIVQAPKVQGTWNLHNAFVSVPLDFFVLFSSASGQWGQWGQSNYGSASTFLDAFNQYRHGKGLSASVIDVGVIGDVGYVSENPAILQQFKTIGVQIIRETDLLDTLELAIIKSKVKPQAPSSLADGYTSESQIGCGYKMTMPITADNNRSVWKRDIRMSVFRNLDNSNLDDNTTSNEGLKELLVAVSNSPGILKESSTVTFLAQEIGKTLFSFMMRPAAELDIHQPLKALGVDSLVAIELRNWCRQRIGVELTVLEIMGAASIESLGKIAAEGLLVKIGAVE</sequence>
<reference evidence="13" key="1">
    <citation type="submission" date="2022-11" db="EMBL/GenBank/DDBJ databases">
        <title>Genome Resource of Sclerotinia nivalis Strain SnTB1, a Plant Pathogen Isolated from American Ginseng.</title>
        <authorList>
            <person name="Fan S."/>
        </authorList>
    </citation>
    <scope>NUCLEOTIDE SEQUENCE</scope>
    <source>
        <strain evidence="13">SnTB1</strain>
    </source>
</reference>
<keyword evidence="7" id="KW-0511">Multifunctional enzyme</keyword>
<evidence type="ECO:0000256" key="5">
    <source>
        <dbReference type="ARBA" id="ARBA00022857"/>
    </source>
</evidence>
<dbReference type="InterPro" id="IPR013968">
    <property type="entry name" value="PKS_KR"/>
</dbReference>
<evidence type="ECO:0000259" key="11">
    <source>
        <dbReference type="PROSITE" id="PS52004"/>
    </source>
</evidence>
<dbReference type="PROSITE" id="PS50075">
    <property type="entry name" value="CARRIER"/>
    <property type="match status" value="1"/>
</dbReference>
<dbReference type="InterPro" id="IPR050091">
    <property type="entry name" value="PKS_NRPS_Biosynth_Enz"/>
</dbReference>
<protein>
    <recommendedName>
        <fullName evidence="15">Carrier domain-containing protein</fullName>
    </recommendedName>
</protein>
<dbReference type="SMART" id="SM00826">
    <property type="entry name" value="PKS_DH"/>
    <property type="match status" value="1"/>
</dbReference>
<dbReference type="InterPro" id="IPR020806">
    <property type="entry name" value="PKS_PP-bd"/>
</dbReference>
<accession>A0A9X0AHV0</accession>
<dbReference type="SUPFAM" id="SSF53335">
    <property type="entry name" value="S-adenosyl-L-methionine-dependent methyltransferases"/>
    <property type="match status" value="1"/>
</dbReference>
<dbReference type="SMART" id="SM00823">
    <property type="entry name" value="PKS_PP"/>
    <property type="match status" value="1"/>
</dbReference>
<dbReference type="Pfam" id="PF02801">
    <property type="entry name" value="Ketoacyl-synt_C"/>
    <property type="match status" value="1"/>
</dbReference>
<dbReference type="Pfam" id="PF16197">
    <property type="entry name" value="KAsynt_C_assoc"/>
    <property type="match status" value="1"/>
</dbReference>
<dbReference type="PROSITE" id="PS52004">
    <property type="entry name" value="KS3_2"/>
    <property type="match status" value="1"/>
</dbReference>
<name>A0A9X0AHV0_9HELO</name>
<dbReference type="SUPFAM" id="SSF55048">
    <property type="entry name" value="Probable ACP-binding domain of malonyl-CoA ACP transacylase"/>
    <property type="match status" value="1"/>
</dbReference>
<keyword evidence="8" id="KW-0012">Acyltransferase</keyword>
<evidence type="ECO:0000256" key="3">
    <source>
        <dbReference type="ARBA" id="ARBA00022603"/>
    </source>
</evidence>
<dbReference type="SMART" id="SM00822">
    <property type="entry name" value="PKS_KR"/>
    <property type="match status" value="1"/>
</dbReference>
<dbReference type="PANTHER" id="PTHR43775">
    <property type="entry name" value="FATTY ACID SYNTHASE"/>
    <property type="match status" value="1"/>
</dbReference>
<dbReference type="SUPFAM" id="SSF50129">
    <property type="entry name" value="GroES-like"/>
    <property type="match status" value="1"/>
</dbReference>
<dbReference type="Pfam" id="PF00698">
    <property type="entry name" value="Acyl_transf_1"/>
    <property type="match status" value="1"/>
</dbReference>
<dbReference type="GO" id="GO:0004312">
    <property type="term" value="F:fatty acid synthase activity"/>
    <property type="evidence" value="ECO:0007669"/>
    <property type="project" value="TreeGrafter"/>
</dbReference>
<evidence type="ECO:0008006" key="15">
    <source>
        <dbReference type="Google" id="ProtNLM"/>
    </source>
</evidence>
<feature type="domain" description="PKS/mFAS DH" evidence="12">
    <location>
        <begin position="830"/>
        <end position="1118"/>
    </location>
</feature>
<dbReference type="Pfam" id="PF08659">
    <property type="entry name" value="KR"/>
    <property type="match status" value="1"/>
</dbReference>
<dbReference type="PROSITE" id="PS52019">
    <property type="entry name" value="PKS_MFAS_DH"/>
    <property type="match status" value="1"/>
</dbReference>
<dbReference type="PROSITE" id="PS00606">
    <property type="entry name" value="KS3_1"/>
    <property type="match status" value="1"/>
</dbReference>
<dbReference type="InterPro" id="IPR020841">
    <property type="entry name" value="PKS_Beta-ketoAc_synthase_dom"/>
</dbReference>
<dbReference type="CDD" id="cd00833">
    <property type="entry name" value="PKS"/>
    <property type="match status" value="1"/>
</dbReference>
<dbReference type="GO" id="GO:0044550">
    <property type="term" value="P:secondary metabolite biosynthetic process"/>
    <property type="evidence" value="ECO:0007669"/>
    <property type="project" value="TreeGrafter"/>
</dbReference>
<dbReference type="InterPro" id="IPR032821">
    <property type="entry name" value="PKS_assoc"/>
</dbReference>
<keyword evidence="3" id="KW-0489">Methyltransferase</keyword>
<dbReference type="Pfam" id="PF08240">
    <property type="entry name" value="ADH_N"/>
    <property type="match status" value="1"/>
</dbReference>
<dbReference type="InterPro" id="IPR020807">
    <property type="entry name" value="PKS_DH"/>
</dbReference>
<dbReference type="GO" id="GO:0031177">
    <property type="term" value="F:phosphopantetheine binding"/>
    <property type="evidence" value="ECO:0007669"/>
    <property type="project" value="InterPro"/>
</dbReference>
<proteinExistence type="predicted"/>
<dbReference type="FunFam" id="3.40.50.720:FF:000209">
    <property type="entry name" value="Polyketide synthase Pks12"/>
    <property type="match status" value="1"/>
</dbReference>
<dbReference type="SMART" id="SM00827">
    <property type="entry name" value="PKS_AT"/>
    <property type="match status" value="1"/>
</dbReference>
<dbReference type="SUPFAM" id="SSF51735">
    <property type="entry name" value="NAD(P)-binding Rossmann-fold domains"/>
    <property type="match status" value="2"/>
</dbReference>
<organism evidence="13 14">
    <name type="scientific">Sclerotinia nivalis</name>
    <dbReference type="NCBI Taxonomy" id="352851"/>
    <lineage>
        <taxon>Eukaryota</taxon>
        <taxon>Fungi</taxon>
        <taxon>Dikarya</taxon>
        <taxon>Ascomycota</taxon>
        <taxon>Pezizomycotina</taxon>
        <taxon>Leotiomycetes</taxon>
        <taxon>Helotiales</taxon>
        <taxon>Sclerotiniaceae</taxon>
        <taxon>Sclerotinia</taxon>
    </lineage>
</organism>
<dbReference type="GO" id="GO:0016491">
    <property type="term" value="F:oxidoreductase activity"/>
    <property type="evidence" value="ECO:0007669"/>
    <property type="project" value="UniProtKB-KW"/>
</dbReference>
<dbReference type="GO" id="GO:1901336">
    <property type="term" value="P:lactone biosynthetic process"/>
    <property type="evidence" value="ECO:0007669"/>
    <property type="project" value="UniProtKB-ARBA"/>
</dbReference>
<dbReference type="InterPro" id="IPR014043">
    <property type="entry name" value="Acyl_transferase_dom"/>
</dbReference>
<dbReference type="GO" id="GO:0032259">
    <property type="term" value="P:methylation"/>
    <property type="evidence" value="ECO:0007669"/>
    <property type="project" value="UniProtKB-KW"/>
</dbReference>
<keyword evidence="4" id="KW-0808">Transferase</keyword>
<dbReference type="SMART" id="SM00825">
    <property type="entry name" value="PKS_KS"/>
    <property type="match status" value="1"/>
</dbReference>
<evidence type="ECO:0000256" key="4">
    <source>
        <dbReference type="ARBA" id="ARBA00022679"/>
    </source>
</evidence>
<dbReference type="Pfam" id="PF14765">
    <property type="entry name" value="PS-DH"/>
    <property type="match status" value="1"/>
</dbReference>
<dbReference type="InterPro" id="IPR036291">
    <property type="entry name" value="NAD(P)-bd_dom_sf"/>
</dbReference>
<dbReference type="PANTHER" id="PTHR43775:SF49">
    <property type="entry name" value="SYNTHASE, PUTATIVE (JCVI)-RELATED"/>
    <property type="match status" value="1"/>
</dbReference>
<dbReference type="GO" id="GO:0006633">
    <property type="term" value="P:fatty acid biosynthetic process"/>
    <property type="evidence" value="ECO:0007669"/>
    <property type="project" value="InterPro"/>
</dbReference>
<evidence type="ECO:0000256" key="1">
    <source>
        <dbReference type="ARBA" id="ARBA00022450"/>
    </source>
</evidence>
<evidence type="ECO:0000259" key="10">
    <source>
        <dbReference type="PROSITE" id="PS50075"/>
    </source>
</evidence>
<dbReference type="Gene3D" id="3.40.366.10">
    <property type="entry name" value="Malonyl-Coenzyme A Acyl Carrier Protein, domain 2"/>
    <property type="match status" value="1"/>
</dbReference>
<evidence type="ECO:0000256" key="8">
    <source>
        <dbReference type="ARBA" id="ARBA00023315"/>
    </source>
</evidence>
<dbReference type="Gene3D" id="3.40.50.150">
    <property type="entry name" value="Vaccinia Virus protein VP39"/>
    <property type="match status" value="1"/>
</dbReference>
<dbReference type="InterPro" id="IPR049900">
    <property type="entry name" value="PKS_mFAS_DH"/>
</dbReference>
<evidence type="ECO:0000256" key="2">
    <source>
        <dbReference type="ARBA" id="ARBA00022553"/>
    </source>
</evidence>
<gene>
    <name evidence="13" type="ORF">OCU04_008322</name>
</gene>
<dbReference type="Pfam" id="PF00109">
    <property type="entry name" value="ketoacyl-synt"/>
    <property type="match status" value="1"/>
</dbReference>
<dbReference type="CDD" id="cd02440">
    <property type="entry name" value="AdoMet_MTases"/>
    <property type="match status" value="1"/>
</dbReference>
<comment type="caution">
    <text evidence="13">The sequence shown here is derived from an EMBL/GenBank/DDBJ whole genome shotgun (WGS) entry which is preliminary data.</text>
</comment>
<dbReference type="InterPro" id="IPR009081">
    <property type="entry name" value="PP-bd_ACP"/>
</dbReference>
<dbReference type="Pfam" id="PF08242">
    <property type="entry name" value="Methyltransf_12"/>
    <property type="match status" value="1"/>
</dbReference>
<dbReference type="Gene3D" id="1.10.1200.10">
    <property type="entry name" value="ACP-like"/>
    <property type="match status" value="1"/>
</dbReference>
<dbReference type="InterPro" id="IPR016036">
    <property type="entry name" value="Malonyl_transacylase_ACP-bd"/>
</dbReference>
<evidence type="ECO:0000313" key="14">
    <source>
        <dbReference type="Proteomes" id="UP001152300"/>
    </source>
</evidence>
<dbReference type="InterPro" id="IPR042104">
    <property type="entry name" value="PKS_dehydratase_sf"/>
</dbReference>
<evidence type="ECO:0000259" key="12">
    <source>
        <dbReference type="PROSITE" id="PS52019"/>
    </source>
</evidence>
<dbReference type="InterPro" id="IPR036736">
    <property type="entry name" value="ACP-like_sf"/>
</dbReference>
<dbReference type="InterPro" id="IPR013154">
    <property type="entry name" value="ADH-like_N"/>
</dbReference>
<dbReference type="InterPro" id="IPR016035">
    <property type="entry name" value="Acyl_Trfase/lysoPLipase"/>
</dbReference>
<dbReference type="InterPro" id="IPR011032">
    <property type="entry name" value="GroES-like_sf"/>
</dbReference>
<dbReference type="SUPFAM" id="SSF47336">
    <property type="entry name" value="ACP-like"/>
    <property type="match status" value="1"/>
</dbReference>
<dbReference type="Gene3D" id="3.10.129.110">
    <property type="entry name" value="Polyketide synthase dehydratase"/>
    <property type="match status" value="1"/>
</dbReference>
<dbReference type="SUPFAM" id="SSF52151">
    <property type="entry name" value="FabD/lysophospholipase-like"/>
    <property type="match status" value="1"/>
</dbReference>
<dbReference type="OrthoDB" id="329835at2759"/>